<dbReference type="EMBL" id="JBHSNF010000001">
    <property type="protein sequence ID" value="MFC5524837.1"/>
    <property type="molecule type" value="Genomic_DNA"/>
</dbReference>
<proteinExistence type="predicted"/>
<name>A0ABW0QMK9_9GAMM</name>
<feature type="signal peptide" evidence="1">
    <location>
        <begin position="1"/>
        <end position="20"/>
    </location>
</feature>
<keyword evidence="1" id="KW-0732">Signal</keyword>
<dbReference type="RefSeq" id="WP_377317390.1">
    <property type="nucleotide sequence ID" value="NZ_JBHSNF010000001.1"/>
</dbReference>
<dbReference type="Proteomes" id="UP001596114">
    <property type="component" value="Unassembled WGS sequence"/>
</dbReference>
<comment type="caution">
    <text evidence="2">The sequence shown here is derived from an EMBL/GenBank/DDBJ whole genome shotgun (WGS) entry which is preliminary data.</text>
</comment>
<evidence type="ECO:0000256" key="1">
    <source>
        <dbReference type="SAM" id="SignalP"/>
    </source>
</evidence>
<protein>
    <submittedName>
        <fullName evidence="2">Uncharacterized protein</fullName>
    </submittedName>
</protein>
<organism evidence="2 3">
    <name type="scientific">Rhodanobacter ginsengisoli</name>
    <dbReference type="NCBI Taxonomy" id="418646"/>
    <lineage>
        <taxon>Bacteria</taxon>
        <taxon>Pseudomonadati</taxon>
        <taxon>Pseudomonadota</taxon>
        <taxon>Gammaproteobacteria</taxon>
        <taxon>Lysobacterales</taxon>
        <taxon>Rhodanobacteraceae</taxon>
        <taxon>Rhodanobacter</taxon>
    </lineage>
</organism>
<keyword evidence="3" id="KW-1185">Reference proteome</keyword>
<sequence>MKFSLLVSALCLFAPMAANAACTATDFVIKDFSVSAASAGMRSKMVMKGELVNHCAEAAAAQIEVQAKDGSGNVLQTKKGWPAGTTNIAPGKSVQFDLGRQFHYDPSMQTYAAGIVNVRSW</sequence>
<gene>
    <name evidence="2" type="ORF">ACFPPA_03685</name>
</gene>
<accession>A0ABW0QMK9</accession>
<feature type="chain" id="PRO_5046753274" evidence="1">
    <location>
        <begin position="21"/>
        <end position="121"/>
    </location>
</feature>
<evidence type="ECO:0000313" key="2">
    <source>
        <dbReference type="EMBL" id="MFC5524837.1"/>
    </source>
</evidence>
<reference evidence="3" key="1">
    <citation type="journal article" date="2019" name="Int. J. Syst. Evol. Microbiol.">
        <title>The Global Catalogue of Microorganisms (GCM) 10K type strain sequencing project: providing services to taxonomists for standard genome sequencing and annotation.</title>
        <authorList>
            <consortium name="The Broad Institute Genomics Platform"/>
            <consortium name="The Broad Institute Genome Sequencing Center for Infectious Disease"/>
            <person name="Wu L."/>
            <person name="Ma J."/>
        </authorList>
    </citation>
    <scope>NUCLEOTIDE SEQUENCE [LARGE SCALE GENOMIC DNA]</scope>
    <source>
        <strain evidence="3">CGMCC 1.16619</strain>
    </source>
</reference>
<evidence type="ECO:0000313" key="3">
    <source>
        <dbReference type="Proteomes" id="UP001596114"/>
    </source>
</evidence>